<evidence type="ECO:0000256" key="1">
    <source>
        <dbReference type="SAM" id="Phobius"/>
    </source>
</evidence>
<feature type="transmembrane region" description="Helical" evidence="1">
    <location>
        <begin position="21"/>
        <end position="38"/>
    </location>
</feature>
<dbReference type="KEGG" id="aht:ANTHELSMS3_01354"/>
<accession>A0A222E1J4</accession>
<evidence type="ECO:0000313" key="4">
    <source>
        <dbReference type="Proteomes" id="UP000203589"/>
    </source>
</evidence>
<dbReference type="InterPro" id="IPR009936">
    <property type="entry name" value="DUF1468"/>
</dbReference>
<reference evidence="3 4" key="1">
    <citation type="submission" date="2017-07" db="EMBL/GenBank/DDBJ databases">
        <title>Genome Sequence of Antarctobacter heliothermus Strain SMS3 Isolated from a culture of the Diatom Skeletonema marinoi.</title>
        <authorList>
            <person name="Topel M."/>
            <person name="Pinder M.I.M."/>
            <person name="Johansson O.N."/>
            <person name="Kourtchenko O."/>
            <person name="Godhe A."/>
            <person name="Clarke A.K."/>
        </authorList>
    </citation>
    <scope>NUCLEOTIDE SEQUENCE [LARGE SCALE GENOMIC DNA]</scope>
    <source>
        <strain evidence="3 4">SMS3</strain>
    </source>
</reference>
<keyword evidence="1" id="KW-0812">Transmembrane</keyword>
<dbReference type="EMBL" id="CP022540">
    <property type="protein sequence ID" value="ASP20056.1"/>
    <property type="molecule type" value="Genomic_DNA"/>
</dbReference>
<organism evidence="3 4">
    <name type="scientific">Antarctobacter heliothermus</name>
    <dbReference type="NCBI Taxonomy" id="74033"/>
    <lineage>
        <taxon>Bacteria</taxon>
        <taxon>Pseudomonadati</taxon>
        <taxon>Pseudomonadota</taxon>
        <taxon>Alphaproteobacteria</taxon>
        <taxon>Rhodobacterales</taxon>
        <taxon>Roseobacteraceae</taxon>
        <taxon>Antarctobacter</taxon>
    </lineage>
</organism>
<sequence length="190" mass="21264">MLNKLRTLTLHRRRSLQVTTAIAFVSAAYCFYIATQLPRSILPGYPGDGFFPRITLSVILIFAAIILLRELIRTPLEEVDQVTTAVQADEDDDEDDDKSGPIRFDLLEAATIVVLSTAYVVLMRRVGLEIMTTIFMFCLFFPRILMPWPKAAAYAAVGAVTTTIFIYFAFVIGLGVSLPLAFLPRYLGQY</sequence>
<feature type="transmembrane region" description="Helical" evidence="1">
    <location>
        <begin position="126"/>
        <end position="145"/>
    </location>
</feature>
<dbReference type="Pfam" id="PF07331">
    <property type="entry name" value="TctB"/>
    <property type="match status" value="1"/>
</dbReference>
<dbReference type="RefSeq" id="WP_094034196.1">
    <property type="nucleotide sequence ID" value="NZ_CP022540.1"/>
</dbReference>
<proteinExistence type="predicted"/>
<gene>
    <name evidence="3" type="ORF">ANTHELSMS3_01354</name>
</gene>
<keyword evidence="4" id="KW-1185">Reference proteome</keyword>
<dbReference type="Proteomes" id="UP000203589">
    <property type="component" value="Chromosome"/>
</dbReference>
<name>A0A222E1J4_9RHOB</name>
<evidence type="ECO:0000259" key="2">
    <source>
        <dbReference type="Pfam" id="PF07331"/>
    </source>
</evidence>
<feature type="transmembrane region" description="Helical" evidence="1">
    <location>
        <begin position="50"/>
        <end position="68"/>
    </location>
</feature>
<feature type="domain" description="DUF1468" evidence="2">
    <location>
        <begin position="22"/>
        <end position="179"/>
    </location>
</feature>
<dbReference type="OrthoDB" id="8449605at2"/>
<keyword evidence="1" id="KW-1133">Transmembrane helix</keyword>
<protein>
    <submittedName>
        <fullName evidence="3">Tripartite tricarboxylate transporter TctB family protein</fullName>
    </submittedName>
</protein>
<dbReference type="AlphaFoldDB" id="A0A222E1J4"/>
<keyword evidence="1" id="KW-0472">Membrane</keyword>
<evidence type="ECO:0000313" key="3">
    <source>
        <dbReference type="EMBL" id="ASP20056.1"/>
    </source>
</evidence>
<feature type="transmembrane region" description="Helical" evidence="1">
    <location>
        <begin position="151"/>
        <end position="183"/>
    </location>
</feature>